<gene>
    <name evidence="3" type="ORF">IAA54_01325</name>
</gene>
<proteinExistence type="predicted"/>
<keyword evidence="1" id="KW-0472">Membrane</keyword>
<reference evidence="3" key="2">
    <citation type="journal article" date="2021" name="PeerJ">
        <title>Extensive microbial diversity within the chicken gut microbiome revealed by metagenomics and culture.</title>
        <authorList>
            <person name="Gilroy R."/>
            <person name="Ravi A."/>
            <person name="Getino M."/>
            <person name="Pursley I."/>
            <person name="Horton D.L."/>
            <person name="Alikhan N.F."/>
            <person name="Baker D."/>
            <person name="Gharbi K."/>
            <person name="Hall N."/>
            <person name="Watson M."/>
            <person name="Adriaenssens E.M."/>
            <person name="Foster-Nyarko E."/>
            <person name="Jarju S."/>
            <person name="Secka A."/>
            <person name="Antonio M."/>
            <person name="Oren A."/>
            <person name="Chaudhuri R.R."/>
            <person name="La Ragione R."/>
            <person name="Hildebrand F."/>
            <person name="Pallen M.J."/>
        </authorList>
    </citation>
    <scope>NUCLEOTIDE SEQUENCE</scope>
    <source>
        <strain evidence="3">ChiSjej1B19-7085</strain>
    </source>
</reference>
<dbReference type="Proteomes" id="UP000886785">
    <property type="component" value="Unassembled WGS sequence"/>
</dbReference>
<keyword evidence="1" id="KW-0812">Transmembrane</keyword>
<evidence type="ECO:0000313" key="3">
    <source>
        <dbReference type="EMBL" id="HIR56287.1"/>
    </source>
</evidence>
<dbReference type="SUPFAM" id="SSF54001">
    <property type="entry name" value="Cysteine proteinases"/>
    <property type="match status" value="1"/>
</dbReference>
<dbReference type="SMART" id="SM00460">
    <property type="entry name" value="TGc"/>
    <property type="match status" value="1"/>
</dbReference>
<feature type="transmembrane region" description="Helical" evidence="1">
    <location>
        <begin position="20"/>
        <end position="38"/>
    </location>
</feature>
<feature type="transmembrane region" description="Helical" evidence="1">
    <location>
        <begin position="140"/>
        <end position="157"/>
    </location>
</feature>
<sequence>MKKRIIIEAGKPERIVPAGFDLLALLAASYGLLLLVQAVDGVRIDLRIAVPLVSVPGVSLWLLRRMKRQYWFWIGFLAEASAAVMLFLRTPRLRAELLSLWNSILRAGEGTAVDVTWGAVLITSVGALAISLLELAVRVHWPLFLLITVLLLSAPLLGINPGIGTVLLFFIFLMGFWMLNGTVRGRSGRGLRRGRQQRIGRRAIAASSGLLAAVFAVAVLMAGWNPDWFYQTVYETEGQLHRTIQRVSGTASTPDHRTVSRGNLYPSGIEELEIRTDQEPTETLYLRGFSGGAYQNGEWQPANDSDFFAAMNENSLHWDRWASWIPNMYSSMYFVLNSSIWREEPVQARVLHIYQNPSAGETPYAPYFSIQNRRQIREFASHENEYSYLYYEWQEMDFDWGGVESNFYINWDWYRELEDAFLREATGLYTQVPVEDLPRLVQLCADNPADSLEEITAFIVSALQENAVYTRTPGLFPMTEDPVEYFLFEKQEGYCQHFAAAAVMMYRLYGIPARYAAGYAVSPSDFIRQPDGSYFAVVTDENAHAWPEIYLDNYGWTPIEVTPSADRSLPAYPGMDQTIFEELMASGNWNMEQLEQERVQGDRADTSSAAFRGFRLPAVDPESVLLVLLYALLLASGAYLIWRGSTLRSTEKMDVRRSFSRIVDAVHTAGLLKEYDGSEPDFAAALAGAVPGLGEDQAQSLMRLAETAAFGDTSVSPEQEQEMRDLYRQIALSLYRKLPRRKKLAFQYSAPFPVTKRAWNRVYNKTFRKERPRYSHSNSFGSDAEKDTSDCRALPRKYIVRGQAPFCGPRNKLQSHLFKIGHHGQK</sequence>
<feature type="transmembrane region" description="Helical" evidence="1">
    <location>
        <begin position="163"/>
        <end position="183"/>
    </location>
</feature>
<dbReference type="AlphaFoldDB" id="A0A9D1J0C4"/>
<feature type="transmembrane region" description="Helical" evidence="1">
    <location>
        <begin position="115"/>
        <end position="133"/>
    </location>
</feature>
<feature type="non-terminal residue" evidence="3">
    <location>
        <position position="826"/>
    </location>
</feature>
<dbReference type="InterPro" id="IPR052901">
    <property type="entry name" value="Bact_TGase-like"/>
</dbReference>
<evidence type="ECO:0000313" key="4">
    <source>
        <dbReference type="Proteomes" id="UP000886785"/>
    </source>
</evidence>
<feature type="transmembrane region" description="Helical" evidence="1">
    <location>
        <begin position="203"/>
        <end position="224"/>
    </location>
</feature>
<keyword evidence="1" id="KW-1133">Transmembrane helix</keyword>
<dbReference type="EMBL" id="DVHF01000015">
    <property type="protein sequence ID" value="HIR56287.1"/>
    <property type="molecule type" value="Genomic_DNA"/>
</dbReference>
<reference evidence="3" key="1">
    <citation type="submission" date="2020-10" db="EMBL/GenBank/DDBJ databases">
        <authorList>
            <person name="Gilroy R."/>
        </authorList>
    </citation>
    <scope>NUCLEOTIDE SEQUENCE</scope>
    <source>
        <strain evidence="3">ChiSjej1B19-7085</strain>
    </source>
</reference>
<evidence type="ECO:0000259" key="2">
    <source>
        <dbReference type="SMART" id="SM00460"/>
    </source>
</evidence>
<accession>A0A9D1J0C4</accession>
<dbReference type="PANTHER" id="PTHR42736:SF1">
    <property type="entry name" value="PROTEIN-GLUTAMINE GAMMA-GLUTAMYLTRANSFERASE"/>
    <property type="match status" value="1"/>
</dbReference>
<feature type="transmembrane region" description="Helical" evidence="1">
    <location>
        <begin position="624"/>
        <end position="642"/>
    </location>
</feature>
<organism evidence="3 4">
    <name type="scientific">Candidatus Gallacutalibacter pullicola</name>
    <dbReference type="NCBI Taxonomy" id="2840830"/>
    <lineage>
        <taxon>Bacteria</taxon>
        <taxon>Bacillati</taxon>
        <taxon>Bacillota</taxon>
        <taxon>Clostridia</taxon>
        <taxon>Eubacteriales</taxon>
        <taxon>Candidatus Gallacutalibacter</taxon>
    </lineage>
</organism>
<evidence type="ECO:0000256" key="1">
    <source>
        <dbReference type="SAM" id="Phobius"/>
    </source>
</evidence>
<dbReference type="Pfam" id="PF01841">
    <property type="entry name" value="Transglut_core"/>
    <property type="match status" value="1"/>
</dbReference>
<dbReference type="Gene3D" id="3.10.620.30">
    <property type="match status" value="1"/>
</dbReference>
<dbReference type="InterPro" id="IPR002931">
    <property type="entry name" value="Transglutaminase-like"/>
</dbReference>
<comment type="caution">
    <text evidence="3">The sequence shown here is derived from an EMBL/GenBank/DDBJ whole genome shotgun (WGS) entry which is preliminary data.</text>
</comment>
<feature type="transmembrane region" description="Helical" evidence="1">
    <location>
        <begin position="44"/>
        <end position="63"/>
    </location>
</feature>
<dbReference type="PANTHER" id="PTHR42736">
    <property type="entry name" value="PROTEIN-GLUTAMINE GAMMA-GLUTAMYLTRANSFERASE"/>
    <property type="match status" value="1"/>
</dbReference>
<name>A0A9D1J0C4_9FIRM</name>
<dbReference type="InterPro" id="IPR038765">
    <property type="entry name" value="Papain-like_cys_pep_sf"/>
</dbReference>
<feature type="domain" description="Transglutaminase-like" evidence="2">
    <location>
        <begin position="487"/>
        <end position="563"/>
    </location>
</feature>
<feature type="transmembrane region" description="Helical" evidence="1">
    <location>
        <begin position="70"/>
        <end position="88"/>
    </location>
</feature>
<protein>
    <submittedName>
        <fullName evidence="3">Transglutaminase domain-containing protein</fullName>
    </submittedName>
</protein>